<protein>
    <submittedName>
        <fullName evidence="1">Uncharacterized protein</fullName>
    </submittedName>
</protein>
<organism evidence="1 2">
    <name type="scientific">Dreissena polymorpha</name>
    <name type="common">Zebra mussel</name>
    <name type="synonym">Mytilus polymorpha</name>
    <dbReference type="NCBI Taxonomy" id="45954"/>
    <lineage>
        <taxon>Eukaryota</taxon>
        <taxon>Metazoa</taxon>
        <taxon>Spiralia</taxon>
        <taxon>Lophotrochozoa</taxon>
        <taxon>Mollusca</taxon>
        <taxon>Bivalvia</taxon>
        <taxon>Autobranchia</taxon>
        <taxon>Heteroconchia</taxon>
        <taxon>Euheterodonta</taxon>
        <taxon>Imparidentia</taxon>
        <taxon>Neoheterodontei</taxon>
        <taxon>Myida</taxon>
        <taxon>Dreissenoidea</taxon>
        <taxon>Dreissenidae</taxon>
        <taxon>Dreissena</taxon>
    </lineage>
</organism>
<gene>
    <name evidence="1" type="ORF">DPMN_128498</name>
</gene>
<dbReference type="EMBL" id="JAIWYP010000005">
    <property type="protein sequence ID" value="KAH3826589.1"/>
    <property type="molecule type" value="Genomic_DNA"/>
</dbReference>
<keyword evidence="2" id="KW-1185">Reference proteome</keyword>
<reference evidence="1" key="1">
    <citation type="journal article" date="2019" name="bioRxiv">
        <title>The Genome of the Zebra Mussel, Dreissena polymorpha: A Resource for Invasive Species Research.</title>
        <authorList>
            <person name="McCartney M.A."/>
            <person name="Auch B."/>
            <person name="Kono T."/>
            <person name="Mallez S."/>
            <person name="Zhang Y."/>
            <person name="Obille A."/>
            <person name="Becker A."/>
            <person name="Abrahante J.E."/>
            <person name="Garbe J."/>
            <person name="Badalamenti J.P."/>
            <person name="Herman A."/>
            <person name="Mangelson H."/>
            <person name="Liachko I."/>
            <person name="Sullivan S."/>
            <person name="Sone E.D."/>
            <person name="Koren S."/>
            <person name="Silverstein K.A.T."/>
            <person name="Beckman K.B."/>
            <person name="Gohl D.M."/>
        </authorList>
    </citation>
    <scope>NUCLEOTIDE SEQUENCE</scope>
    <source>
        <strain evidence="1">Duluth1</strain>
        <tissue evidence="1">Whole animal</tissue>
    </source>
</reference>
<dbReference type="Proteomes" id="UP000828390">
    <property type="component" value="Unassembled WGS sequence"/>
</dbReference>
<name>A0A9D4H415_DREPO</name>
<comment type="caution">
    <text evidence="1">The sequence shown here is derived from an EMBL/GenBank/DDBJ whole genome shotgun (WGS) entry which is preliminary data.</text>
</comment>
<reference evidence="1" key="2">
    <citation type="submission" date="2020-11" db="EMBL/GenBank/DDBJ databases">
        <authorList>
            <person name="McCartney M.A."/>
            <person name="Auch B."/>
            <person name="Kono T."/>
            <person name="Mallez S."/>
            <person name="Becker A."/>
            <person name="Gohl D.M."/>
            <person name="Silverstein K.A.T."/>
            <person name="Koren S."/>
            <person name="Bechman K.B."/>
            <person name="Herman A."/>
            <person name="Abrahante J.E."/>
            <person name="Garbe J."/>
        </authorList>
    </citation>
    <scope>NUCLEOTIDE SEQUENCE</scope>
    <source>
        <strain evidence="1">Duluth1</strain>
        <tissue evidence="1">Whole animal</tissue>
    </source>
</reference>
<sequence>MLPPATQVDVSSKDSCERNGVRESCTQRPFPKDFRALKTRCLALEFVNLTIMNVPALGGGFCRCHRS</sequence>
<dbReference type="AlphaFoldDB" id="A0A9D4H415"/>
<evidence type="ECO:0000313" key="2">
    <source>
        <dbReference type="Proteomes" id="UP000828390"/>
    </source>
</evidence>
<evidence type="ECO:0000313" key="1">
    <source>
        <dbReference type="EMBL" id="KAH3826589.1"/>
    </source>
</evidence>
<accession>A0A9D4H415</accession>
<proteinExistence type="predicted"/>